<protein>
    <recommendedName>
        <fullName evidence="6">7,8-dihydroneopterin aldolase</fullName>
        <ecNumber evidence="6">4.1.2.25</ecNumber>
    </recommendedName>
</protein>
<evidence type="ECO:0000256" key="1">
    <source>
        <dbReference type="ARBA" id="ARBA00001353"/>
    </source>
</evidence>
<dbReference type="Proteomes" id="UP000073816">
    <property type="component" value="Chromosome"/>
</dbReference>
<accession>A0A142EME0</accession>
<comment type="similarity">
    <text evidence="3 6">Belongs to the DHNA family.</text>
</comment>
<reference evidence="8 9" key="2">
    <citation type="journal article" date="2016" name="Genome Announc.">
        <title>Complete Genome Sequence of Algoriphagus sp. Strain M8-2, Isolated from a Brackish Lake.</title>
        <authorList>
            <person name="Muraguchi Y."/>
            <person name="Kushimoto K."/>
            <person name="Ohtsubo Y."/>
            <person name="Suzuki T."/>
            <person name="Dohra H."/>
            <person name="Kimbara K."/>
            <person name="Shintani M."/>
        </authorList>
    </citation>
    <scope>NUCLEOTIDE SEQUENCE [LARGE SCALE GENOMIC DNA]</scope>
    <source>
        <strain evidence="8 9">M8-2</strain>
    </source>
</reference>
<evidence type="ECO:0000256" key="5">
    <source>
        <dbReference type="ARBA" id="ARBA00023239"/>
    </source>
</evidence>
<dbReference type="GO" id="GO:0046654">
    <property type="term" value="P:tetrahydrofolate biosynthetic process"/>
    <property type="evidence" value="ECO:0007669"/>
    <property type="project" value="UniProtKB-UniRule"/>
</dbReference>
<dbReference type="Pfam" id="PF02152">
    <property type="entry name" value="FolB"/>
    <property type="match status" value="1"/>
</dbReference>
<organism evidence="8 9">
    <name type="scientific">Algoriphagus sanaruensis</name>
    <dbReference type="NCBI Taxonomy" id="1727163"/>
    <lineage>
        <taxon>Bacteria</taxon>
        <taxon>Pseudomonadati</taxon>
        <taxon>Bacteroidota</taxon>
        <taxon>Cytophagia</taxon>
        <taxon>Cytophagales</taxon>
        <taxon>Cyclobacteriaceae</taxon>
        <taxon>Algoriphagus</taxon>
    </lineage>
</organism>
<dbReference type="EC" id="4.1.2.25" evidence="6"/>
<dbReference type="SMART" id="SM00905">
    <property type="entry name" value="FolB"/>
    <property type="match status" value="1"/>
</dbReference>
<keyword evidence="4 6" id="KW-0289">Folate biosynthesis</keyword>
<proteinExistence type="inferred from homology"/>
<comment type="function">
    <text evidence="6">Catalyzes the conversion of 7,8-dihydroneopterin to 6-hydroxymethyl-7,8-dihydropterin.</text>
</comment>
<reference evidence="9" key="1">
    <citation type="submission" date="2015-09" db="EMBL/GenBank/DDBJ databases">
        <title>Complete sequence of Algoriphagus sp. M8-2.</title>
        <authorList>
            <person name="Shintani M."/>
        </authorList>
    </citation>
    <scope>NUCLEOTIDE SEQUENCE [LARGE SCALE GENOMIC DNA]</scope>
    <source>
        <strain evidence="9">M8-2</strain>
    </source>
</reference>
<dbReference type="KEGG" id="alm:AO498_07695"/>
<evidence type="ECO:0000313" key="9">
    <source>
        <dbReference type="Proteomes" id="UP000073816"/>
    </source>
</evidence>
<comment type="pathway">
    <text evidence="2 6">Cofactor biosynthesis; tetrahydrofolate biosynthesis; 2-amino-4-hydroxy-6-hydroxymethyl-7,8-dihydropteridine diphosphate from 7,8-dihydroneopterin triphosphate: step 3/4.</text>
</comment>
<dbReference type="UniPathway" id="UPA00077">
    <property type="reaction ID" value="UER00154"/>
</dbReference>
<dbReference type="PANTHER" id="PTHR42844:SF1">
    <property type="entry name" value="DIHYDRONEOPTERIN ALDOLASE 1-RELATED"/>
    <property type="match status" value="1"/>
</dbReference>
<dbReference type="SUPFAM" id="SSF55620">
    <property type="entry name" value="Tetrahydrobiopterin biosynthesis enzymes-like"/>
    <property type="match status" value="1"/>
</dbReference>
<comment type="catalytic activity">
    <reaction evidence="1 6">
        <text>7,8-dihydroneopterin = 6-hydroxymethyl-7,8-dihydropterin + glycolaldehyde</text>
        <dbReference type="Rhea" id="RHEA:10540"/>
        <dbReference type="ChEBI" id="CHEBI:17001"/>
        <dbReference type="ChEBI" id="CHEBI:17071"/>
        <dbReference type="ChEBI" id="CHEBI:44841"/>
        <dbReference type="EC" id="4.1.2.25"/>
    </reaction>
</comment>
<evidence type="ECO:0000256" key="2">
    <source>
        <dbReference type="ARBA" id="ARBA00005013"/>
    </source>
</evidence>
<name>A0A142EME0_9BACT</name>
<evidence type="ECO:0000313" key="8">
    <source>
        <dbReference type="EMBL" id="AMQ56295.1"/>
    </source>
</evidence>
<evidence type="ECO:0000256" key="4">
    <source>
        <dbReference type="ARBA" id="ARBA00022909"/>
    </source>
</evidence>
<keyword evidence="9" id="KW-1185">Reference proteome</keyword>
<dbReference type="STRING" id="1727163.AO498_07695"/>
<dbReference type="PATRIC" id="fig|1727163.4.peg.1602"/>
<dbReference type="AlphaFoldDB" id="A0A142EME0"/>
<sequence>MGKVALQGIEFHAYHGAYPEENVLGNRFTLDLELETDFKEAMLHDQLKDTVDYAKLYQLIKTRMDVKVKLLEHLGHHIVSDIIQAYPKVTAVKLTLKKHHPALGGIVQFSSVTVSYPEDFS</sequence>
<gene>
    <name evidence="8" type="ORF">AO498_07695</name>
</gene>
<dbReference type="RefSeq" id="WP_067545558.1">
    <property type="nucleotide sequence ID" value="NZ_CP012836.1"/>
</dbReference>
<evidence type="ECO:0000256" key="3">
    <source>
        <dbReference type="ARBA" id="ARBA00005708"/>
    </source>
</evidence>
<dbReference type="PANTHER" id="PTHR42844">
    <property type="entry name" value="DIHYDRONEOPTERIN ALDOLASE 1-RELATED"/>
    <property type="match status" value="1"/>
</dbReference>
<dbReference type="Gene3D" id="3.30.1130.10">
    <property type="match status" value="1"/>
</dbReference>
<keyword evidence="5 6" id="KW-0456">Lyase</keyword>
<evidence type="ECO:0000259" key="7">
    <source>
        <dbReference type="SMART" id="SM00905"/>
    </source>
</evidence>
<dbReference type="EMBL" id="CP012836">
    <property type="protein sequence ID" value="AMQ56295.1"/>
    <property type="molecule type" value="Genomic_DNA"/>
</dbReference>
<feature type="domain" description="Dihydroneopterin aldolase/epimerase" evidence="7">
    <location>
        <begin position="4"/>
        <end position="116"/>
    </location>
</feature>
<dbReference type="InterPro" id="IPR006157">
    <property type="entry name" value="FolB_dom"/>
</dbReference>
<dbReference type="InterPro" id="IPR006156">
    <property type="entry name" value="Dihydroneopterin_aldolase"/>
</dbReference>
<dbReference type="NCBIfam" id="TIGR00525">
    <property type="entry name" value="folB"/>
    <property type="match status" value="1"/>
</dbReference>
<dbReference type="GO" id="GO:0004150">
    <property type="term" value="F:dihydroneopterin aldolase activity"/>
    <property type="evidence" value="ECO:0007669"/>
    <property type="project" value="UniProtKB-UniRule"/>
</dbReference>
<dbReference type="GO" id="GO:0005737">
    <property type="term" value="C:cytoplasm"/>
    <property type="evidence" value="ECO:0007669"/>
    <property type="project" value="TreeGrafter"/>
</dbReference>
<dbReference type="GO" id="GO:0046656">
    <property type="term" value="P:folic acid biosynthetic process"/>
    <property type="evidence" value="ECO:0007669"/>
    <property type="project" value="UniProtKB-UniRule"/>
</dbReference>
<dbReference type="NCBIfam" id="TIGR00526">
    <property type="entry name" value="folB_dom"/>
    <property type="match status" value="1"/>
</dbReference>
<dbReference type="InterPro" id="IPR043133">
    <property type="entry name" value="GTP-CH-I_C/QueF"/>
</dbReference>
<dbReference type="OrthoDB" id="9803748at2"/>
<evidence type="ECO:0000256" key="6">
    <source>
        <dbReference type="RuleBase" id="RU362079"/>
    </source>
</evidence>